<organism evidence="2 3">
    <name type="scientific">Streptomyces galbus</name>
    <dbReference type="NCBI Taxonomy" id="33898"/>
    <lineage>
        <taxon>Bacteria</taxon>
        <taxon>Bacillati</taxon>
        <taxon>Actinomycetota</taxon>
        <taxon>Actinomycetes</taxon>
        <taxon>Kitasatosporales</taxon>
        <taxon>Streptomycetaceae</taxon>
        <taxon>Streptomyces</taxon>
    </lineage>
</organism>
<dbReference type="Gene3D" id="1.10.10.10">
    <property type="entry name" value="Winged helix-like DNA-binding domain superfamily/Winged helix DNA-binding domain"/>
    <property type="match status" value="1"/>
</dbReference>
<dbReference type="InterPro" id="IPR051797">
    <property type="entry name" value="TrmB-like"/>
</dbReference>
<dbReference type="InterPro" id="IPR036388">
    <property type="entry name" value="WH-like_DNA-bd_sf"/>
</dbReference>
<proteinExistence type="predicted"/>
<reference evidence="2 3" key="1">
    <citation type="submission" date="2019-04" db="EMBL/GenBank/DDBJ databases">
        <title>Streptomyces lasaliensis sp.nov., an Actinomycete isolated from soil which produces the polyether antibiotic lasalocid.</title>
        <authorList>
            <person name="Erwin G."/>
            <person name="Haber C."/>
        </authorList>
    </citation>
    <scope>NUCLEOTIDE SEQUENCE [LARGE SCALE GENOMIC DNA]</scope>
    <source>
        <strain evidence="2 3">DSM 40089</strain>
    </source>
</reference>
<accession>A0A4U5X6P1</accession>
<evidence type="ECO:0000259" key="1">
    <source>
        <dbReference type="SMART" id="SM00421"/>
    </source>
</evidence>
<dbReference type="GO" id="GO:0006355">
    <property type="term" value="P:regulation of DNA-templated transcription"/>
    <property type="evidence" value="ECO:0007669"/>
    <property type="project" value="InterPro"/>
</dbReference>
<dbReference type="InterPro" id="IPR000792">
    <property type="entry name" value="Tscrpt_reg_LuxR_C"/>
</dbReference>
<dbReference type="EMBL" id="SZPR01000012">
    <property type="protein sequence ID" value="TKT09116.1"/>
    <property type="molecule type" value="Genomic_DNA"/>
</dbReference>
<dbReference type="InterPro" id="IPR016032">
    <property type="entry name" value="Sig_transdc_resp-reg_C-effctor"/>
</dbReference>
<dbReference type="SMART" id="SM00421">
    <property type="entry name" value="HTH_LUXR"/>
    <property type="match status" value="1"/>
</dbReference>
<sequence>MDIGQIVPLIGDEEWTAYRFLATTGGASLERLSRSLGWGPGRTERVLSRLRKMRLARFGAQGGSAWTAVHPETVRLQYAKPLSGAIDVWQAQLEQLRHQLDALSGLSGLCGEGAHDAGLGSVVTVEDAADIRDALRDYASGCTEEVLAVQPLGRGTPDFARDVVCRDCAPVGPDVSLRVLLPHLSRYDAEVRDCVERIAASGGEVRTTAVSLPALLVFDRSVAVLLEGEETAGAHLVKHPALVDFIVHTVVSAWATSAPFQCAGGHKRIPESLTQETKSAIVQLLAAGYKDEVIARRMGIGVRTCRKYIAELFDELGAHSRFQAGWMVRDRMLMTGDGAVRPTGEEPVGDHTAA</sequence>
<dbReference type="PANTHER" id="PTHR34293">
    <property type="entry name" value="HTH-TYPE TRANSCRIPTIONAL REGULATOR TRMBL2"/>
    <property type="match status" value="1"/>
</dbReference>
<dbReference type="GO" id="GO:0003677">
    <property type="term" value="F:DNA binding"/>
    <property type="evidence" value="ECO:0007669"/>
    <property type="project" value="InterPro"/>
</dbReference>
<dbReference type="RefSeq" id="WP_137301067.1">
    <property type="nucleotide sequence ID" value="NZ_BMVD01000001.1"/>
</dbReference>
<comment type="caution">
    <text evidence="2">The sequence shown here is derived from an EMBL/GenBank/DDBJ whole genome shotgun (WGS) entry which is preliminary data.</text>
</comment>
<name>A0A4U5X6P1_STRGB</name>
<protein>
    <submittedName>
        <fullName evidence="2">Helix-turn-helix transcriptional regulator</fullName>
    </submittedName>
</protein>
<dbReference type="PANTHER" id="PTHR34293:SF1">
    <property type="entry name" value="HTH-TYPE TRANSCRIPTIONAL REGULATOR TRMBL2"/>
    <property type="match status" value="1"/>
</dbReference>
<evidence type="ECO:0000313" key="2">
    <source>
        <dbReference type="EMBL" id="TKT09116.1"/>
    </source>
</evidence>
<dbReference type="Proteomes" id="UP000308632">
    <property type="component" value="Unassembled WGS sequence"/>
</dbReference>
<feature type="domain" description="HTH luxR-type" evidence="1">
    <location>
        <begin position="270"/>
        <end position="328"/>
    </location>
</feature>
<dbReference type="AlphaFoldDB" id="A0A4U5X6P1"/>
<dbReference type="SUPFAM" id="SSF46894">
    <property type="entry name" value="C-terminal effector domain of the bipartite response regulators"/>
    <property type="match status" value="1"/>
</dbReference>
<dbReference type="Pfam" id="PF00196">
    <property type="entry name" value="GerE"/>
    <property type="match status" value="1"/>
</dbReference>
<evidence type="ECO:0000313" key="3">
    <source>
        <dbReference type="Proteomes" id="UP000308632"/>
    </source>
</evidence>
<gene>
    <name evidence="2" type="ORF">E4U92_16230</name>
</gene>